<dbReference type="Pfam" id="PF05258">
    <property type="entry name" value="DciA"/>
    <property type="match status" value="1"/>
</dbReference>
<reference evidence="1 2" key="1">
    <citation type="submission" date="2017-11" db="EMBL/GenBank/DDBJ databases">
        <title>Rhodohalobacter 15182 sp. nov., isolated from a salt lake.</title>
        <authorList>
            <person name="Han S."/>
        </authorList>
    </citation>
    <scope>NUCLEOTIDE SEQUENCE [LARGE SCALE GENOMIC DNA]</scope>
    <source>
        <strain evidence="1 2">15182</strain>
    </source>
</reference>
<sequence>MAFGKKPESIEHLLKSFLKKIPQKTELRRGMVLHFWPEVVGEKINGVTKNLRFEGDKLFVNVESDVWRHEIHANRFSIVKRLNDKVGSKVVKEIVVRA</sequence>
<dbReference type="PANTHER" id="PTHR36456:SF1">
    <property type="entry name" value="UPF0232 PROTEIN SCO3875"/>
    <property type="match status" value="1"/>
</dbReference>
<dbReference type="RefSeq" id="WP_101074223.1">
    <property type="nucleotide sequence ID" value="NZ_PISP01000006.1"/>
</dbReference>
<name>A0A2N0VEI9_9BACT</name>
<comment type="caution">
    <text evidence="1">The sequence shown here is derived from an EMBL/GenBank/DDBJ whole genome shotgun (WGS) entry which is preliminary data.</text>
</comment>
<dbReference type="Proteomes" id="UP000233398">
    <property type="component" value="Unassembled WGS sequence"/>
</dbReference>
<proteinExistence type="predicted"/>
<gene>
    <name evidence="1" type="ORF">CWD77_14085</name>
</gene>
<organism evidence="1 2">
    <name type="scientific">Rhodohalobacter barkolensis</name>
    <dbReference type="NCBI Taxonomy" id="2053187"/>
    <lineage>
        <taxon>Bacteria</taxon>
        <taxon>Pseudomonadati</taxon>
        <taxon>Balneolota</taxon>
        <taxon>Balneolia</taxon>
        <taxon>Balneolales</taxon>
        <taxon>Balneolaceae</taxon>
        <taxon>Rhodohalobacter</taxon>
    </lineage>
</organism>
<dbReference type="OrthoDB" id="9796545at2"/>
<evidence type="ECO:0000313" key="2">
    <source>
        <dbReference type="Proteomes" id="UP000233398"/>
    </source>
</evidence>
<dbReference type="EMBL" id="PISP01000006">
    <property type="protein sequence ID" value="PKD42538.1"/>
    <property type="molecule type" value="Genomic_DNA"/>
</dbReference>
<keyword evidence="2" id="KW-1185">Reference proteome</keyword>
<dbReference type="InterPro" id="IPR007922">
    <property type="entry name" value="DciA-like"/>
</dbReference>
<dbReference type="PANTHER" id="PTHR36456">
    <property type="entry name" value="UPF0232 PROTEIN SCO3875"/>
    <property type="match status" value="1"/>
</dbReference>
<evidence type="ECO:0000313" key="1">
    <source>
        <dbReference type="EMBL" id="PKD42538.1"/>
    </source>
</evidence>
<protein>
    <submittedName>
        <fullName evidence="1">DUF721 domain-containing protein</fullName>
    </submittedName>
</protein>
<accession>A0A2N0VEI9</accession>
<dbReference type="AlphaFoldDB" id="A0A2N0VEI9"/>